<comment type="subcellular location">
    <subcellularLocation>
        <location evidence="1">Membrane</location>
        <topology evidence="1">Multi-pass membrane protein</topology>
    </subcellularLocation>
</comment>
<feature type="transmembrane region" description="Helical" evidence="6">
    <location>
        <begin position="46"/>
        <end position="69"/>
    </location>
</feature>
<keyword evidence="4 5" id="KW-0472">Membrane</keyword>
<dbReference type="GO" id="GO:0016020">
    <property type="term" value="C:membrane"/>
    <property type="evidence" value="ECO:0007669"/>
    <property type="project" value="UniProtKB-SubCell"/>
</dbReference>
<keyword evidence="9" id="KW-1185">Reference proteome</keyword>
<dbReference type="Proteomes" id="UP001497497">
    <property type="component" value="Unassembled WGS sequence"/>
</dbReference>
<gene>
    <name evidence="8" type="ORF">GSLYS_00003476001</name>
</gene>
<feature type="transmembrane region" description="Helical" evidence="6">
    <location>
        <begin position="198"/>
        <end position="223"/>
    </location>
</feature>
<dbReference type="EMBL" id="CAXITT010000046">
    <property type="protein sequence ID" value="CAL1529321.1"/>
    <property type="molecule type" value="Genomic_DNA"/>
</dbReference>
<name>A0AAV2H6I1_LYMST</name>
<feature type="transmembrane region" description="Helical" evidence="6">
    <location>
        <begin position="12"/>
        <end position="34"/>
    </location>
</feature>
<evidence type="ECO:0000256" key="1">
    <source>
        <dbReference type="ARBA" id="ARBA00004141"/>
    </source>
</evidence>
<evidence type="ECO:0000256" key="6">
    <source>
        <dbReference type="SAM" id="Phobius"/>
    </source>
</evidence>
<dbReference type="PANTHER" id="PTHR31898">
    <property type="entry name" value="TRANSMEMBRANE PROTEIN 136"/>
    <property type="match status" value="1"/>
</dbReference>
<dbReference type="PROSITE" id="PS50922">
    <property type="entry name" value="TLC"/>
    <property type="match status" value="1"/>
</dbReference>
<proteinExistence type="predicted"/>
<evidence type="ECO:0000256" key="5">
    <source>
        <dbReference type="PROSITE-ProRule" id="PRU00205"/>
    </source>
</evidence>
<accession>A0AAV2H6I1</accession>
<evidence type="ECO:0000256" key="3">
    <source>
        <dbReference type="ARBA" id="ARBA00022989"/>
    </source>
</evidence>
<evidence type="ECO:0000313" key="9">
    <source>
        <dbReference type="Proteomes" id="UP001497497"/>
    </source>
</evidence>
<evidence type="ECO:0000256" key="2">
    <source>
        <dbReference type="ARBA" id="ARBA00022692"/>
    </source>
</evidence>
<evidence type="ECO:0000313" key="8">
    <source>
        <dbReference type="EMBL" id="CAL1529321.1"/>
    </source>
</evidence>
<keyword evidence="2 5" id="KW-0812">Transmembrane</keyword>
<reference evidence="8 9" key="1">
    <citation type="submission" date="2024-04" db="EMBL/GenBank/DDBJ databases">
        <authorList>
            <consortium name="Genoscope - CEA"/>
            <person name="William W."/>
        </authorList>
    </citation>
    <scope>NUCLEOTIDE SEQUENCE [LARGE SCALE GENOMIC DNA]</scope>
</reference>
<dbReference type="PANTHER" id="PTHR31898:SF1">
    <property type="entry name" value="TLC DOMAIN-CONTAINING PROTEIN 5"/>
    <property type="match status" value="1"/>
</dbReference>
<dbReference type="InterPro" id="IPR006634">
    <property type="entry name" value="TLC-dom"/>
</dbReference>
<dbReference type="InterPro" id="IPR042512">
    <property type="entry name" value="TLCD5"/>
</dbReference>
<protein>
    <recommendedName>
        <fullName evidence="7">TLC domain-containing protein</fullName>
    </recommendedName>
</protein>
<dbReference type="Pfam" id="PF03798">
    <property type="entry name" value="TRAM_LAG1_CLN8"/>
    <property type="match status" value="1"/>
</dbReference>
<sequence length="300" mass="33997">MSSSRMFAVNSFDFLEILTYFFAWTTLYFLLCLWNPSRSYEWHCRTVTVLHAVGITLMAIYSTYVIGPWPFTSAGGPNSPMQIRTVGLCLAYFLFDFGWCLYFKTEGPVMIAHHLLSIVGLSWCLFAGYYGTELVATIGGAEVTNPLLQLRWFLRQTGYYKTIAGDIVDWAFILSFGFIRIILGSMLLYSYYQQDTDFWGRLGGTCIYIIGWIFFLGILNYVIRKYSRRYTNRVGKVSANEATGSQRNGSVASTSEDFPRQDVKTCVGGVTGEQEILSVREIKDGNNGLFVRDAFKNSCS</sequence>
<dbReference type="SMART" id="SM00724">
    <property type="entry name" value="TLC"/>
    <property type="match status" value="1"/>
</dbReference>
<feature type="transmembrane region" description="Helical" evidence="6">
    <location>
        <begin position="81"/>
        <end position="102"/>
    </location>
</feature>
<feature type="domain" description="TLC" evidence="7">
    <location>
        <begin position="37"/>
        <end position="227"/>
    </location>
</feature>
<comment type="caution">
    <text evidence="8">The sequence shown here is derived from an EMBL/GenBank/DDBJ whole genome shotgun (WGS) entry which is preliminary data.</text>
</comment>
<feature type="transmembrane region" description="Helical" evidence="6">
    <location>
        <begin position="166"/>
        <end position="192"/>
    </location>
</feature>
<organism evidence="8 9">
    <name type="scientific">Lymnaea stagnalis</name>
    <name type="common">Great pond snail</name>
    <name type="synonym">Helix stagnalis</name>
    <dbReference type="NCBI Taxonomy" id="6523"/>
    <lineage>
        <taxon>Eukaryota</taxon>
        <taxon>Metazoa</taxon>
        <taxon>Spiralia</taxon>
        <taxon>Lophotrochozoa</taxon>
        <taxon>Mollusca</taxon>
        <taxon>Gastropoda</taxon>
        <taxon>Heterobranchia</taxon>
        <taxon>Euthyneura</taxon>
        <taxon>Panpulmonata</taxon>
        <taxon>Hygrophila</taxon>
        <taxon>Lymnaeoidea</taxon>
        <taxon>Lymnaeidae</taxon>
        <taxon>Lymnaea</taxon>
    </lineage>
</organism>
<evidence type="ECO:0000259" key="7">
    <source>
        <dbReference type="PROSITE" id="PS50922"/>
    </source>
</evidence>
<evidence type="ECO:0000256" key="4">
    <source>
        <dbReference type="ARBA" id="ARBA00023136"/>
    </source>
</evidence>
<dbReference type="AlphaFoldDB" id="A0AAV2H6I1"/>
<keyword evidence="3 6" id="KW-1133">Transmembrane helix</keyword>